<feature type="region of interest" description="Disordered" evidence="1">
    <location>
        <begin position="102"/>
        <end position="129"/>
    </location>
</feature>
<dbReference type="AlphaFoldDB" id="A0A426YJS2"/>
<proteinExistence type="predicted"/>
<protein>
    <submittedName>
        <fullName evidence="2">Uncharacterized protein</fullName>
    </submittedName>
</protein>
<accession>A0A426YJS2</accession>
<organism evidence="2 3">
    <name type="scientific">Ensete ventricosum</name>
    <name type="common">Abyssinian banana</name>
    <name type="synonym">Musa ensete</name>
    <dbReference type="NCBI Taxonomy" id="4639"/>
    <lineage>
        <taxon>Eukaryota</taxon>
        <taxon>Viridiplantae</taxon>
        <taxon>Streptophyta</taxon>
        <taxon>Embryophyta</taxon>
        <taxon>Tracheophyta</taxon>
        <taxon>Spermatophyta</taxon>
        <taxon>Magnoliopsida</taxon>
        <taxon>Liliopsida</taxon>
        <taxon>Zingiberales</taxon>
        <taxon>Musaceae</taxon>
        <taxon>Ensete</taxon>
    </lineage>
</organism>
<evidence type="ECO:0000313" key="3">
    <source>
        <dbReference type="Proteomes" id="UP000287651"/>
    </source>
</evidence>
<evidence type="ECO:0000256" key="1">
    <source>
        <dbReference type="SAM" id="MobiDB-lite"/>
    </source>
</evidence>
<name>A0A426YJS2_ENSVE</name>
<evidence type="ECO:0000313" key="2">
    <source>
        <dbReference type="EMBL" id="RRT51930.1"/>
    </source>
</evidence>
<gene>
    <name evidence="2" type="ORF">B296_00047702</name>
</gene>
<dbReference type="EMBL" id="AMZH03011965">
    <property type="protein sequence ID" value="RRT51930.1"/>
    <property type="molecule type" value="Genomic_DNA"/>
</dbReference>
<comment type="caution">
    <text evidence="2">The sequence shown here is derived from an EMBL/GenBank/DDBJ whole genome shotgun (WGS) entry which is preliminary data.</text>
</comment>
<sequence>MTIVEFGGHVSLAEKEGAGMAERRSDTGHAQVLLPQRMSRSGDCEEGSGKGRGWRRLWLGRKAGYEGHAVGKQWQQGRVGRGWVAMGRGCRQEQVRHQRLATGANRATSTTNSSDVVGDKGERGAGRRRGAVVAAVATIATATTRAALEPQSSKGKDNSDSADEWWRIFFSLPREEDKGEEPLQEEIAIVAVVPQTSQKGNGRH</sequence>
<dbReference type="Proteomes" id="UP000287651">
    <property type="component" value="Unassembled WGS sequence"/>
</dbReference>
<reference evidence="2 3" key="1">
    <citation type="journal article" date="2014" name="Agronomy (Basel)">
        <title>A Draft Genome Sequence for Ensete ventricosum, the Drought-Tolerant Tree Against Hunger.</title>
        <authorList>
            <person name="Harrison J."/>
            <person name="Moore K.A."/>
            <person name="Paszkiewicz K."/>
            <person name="Jones T."/>
            <person name="Grant M."/>
            <person name="Ambacheew D."/>
            <person name="Muzemil S."/>
            <person name="Studholme D.J."/>
        </authorList>
    </citation>
    <scope>NUCLEOTIDE SEQUENCE [LARGE SCALE GENOMIC DNA]</scope>
</reference>
<feature type="compositionally biased region" description="Polar residues" evidence="1">
    <location>
        <begin position="105"/>
        <end position="115"/>
    </location>
</feature>